<keyword evidence="2" id="KW-1133">Transmembrane helix</keyword>
<keyword evidence="4" id="KW-1185">Reference proteome</keyword>
<evidence type="ECO:0000256" key="2">
    <source>
        <dbReference type="SAM" id="Phobius"/>
    </source>
</evidence>
<feature type="transmembrane region" description="Helical" evidence="2">
    <location>
        <begin position="16"/>
        <end position="37"/>
    </location>
</feature>
<organism evidence="3 4">
    <name type="scientific">Euplotes crassus</name>
    <dbReference type="NCBI Taxonomy" id="5936"/>
    <lineage>
        <taxon>Eukaryota</taxon>
        <taxon>Sar</taxon>
        <taxon>Alveolata</taxon>
        <taxon>Ciliophora</taxon>
        <taxon>Intramacronucleata</taxon>
        <taxon>Spirotrichea</taxon>
        <taxon>Hypotrichia</taxon>
        <taxon>Euplotida</taxon>
        <taxon>Euplotidae</taxon>
        <taxon>Moneuplotes</taxon>
    </lineage>
</organism>
<accession>A0AAD1XX43</accession>
<proteinExistence type="predicted"/>
<keyword evidence="2" id="KW-0812">Transmembrane</keyword>
<dbReference type="AlphaFoldDB" id="A0AAD1XX43"/>
<feature type="region of interest" description="Disordered" evidence="1">
    <location>
        <begin position="52"/>
        <end position="73"/>
    </location>
</feature>
<evidence type="ECO:0000313" key="4">
    <source>
        <dbReference type="Proteomes" id="UP001295684"/>
    </source>
</evidence>
<evidence type="ECO:0000313" key="3">
    <source>
        <dbReference type="EMBL" id="CAI2381088.1"/>
    </source>
</evidence>
<reference evidence="3" key="1">
    <citation type="submission" date="2023-07" db="EMBL/GenBank/DDBJ databases">
        <authorList>
            <consortium name="AG Swart"/>
            <person name="Singh M."/>
            <person name="Singh A."/>
            <person name="Seah K."/>
            <person name="Emmerich C."/>
        </authorList>
    </citation>
    <scope>NUCLEOTIDE SEQUENCE</scope>
    <source>
        <strain evidence="3">DP1</strain>
    </source>
</reference>
<protein>
    <submittedName>
        <fullName evidence="3">Uncharacterized protein</fullName>
    </submittedName>
</protein>
<name>A0AAD1XX43_EUPCR</name>
<sequence length="73" mass="8679">MNSISDFLVKEPSAGFYVGIPMLGLLWVLLAYGFMMADRILEREGYKREEVFRQETRQPTKRRTHHKRLDEGY</sequence>
<keyword evidence="2" id="KW-0472">Membrane</keyword>
<evidence type="ECO:0000256" key="1">
    <source>
        <dbReference type="SAM" id="MobiDB-lite"/>
    </source>
</evidence>
<dbReference type="EMBL" id="CAMPGE010023114">
    <property type="protein sequence ID" value="CAI2381088.1"/>
    <property type="molecule type" value="Genomic_DNA"/>
</dbReference>
<dbReference type="Proteomes" id="UP001295684">
    <property type="component" value="Unassembled WGS sequence"/>
</dbReference>
<gene>
    <name evidence="3" type="ORF">ECRASSUSDP1_LOCUS22534</name>
</gene>
<comment type="caution">
    <text evidence="3">The sequence shown here is derived from an EMBL/GenBank/DDBJ whole genome shotgun (WGS) entry which is preliminary data.</text>
</comment>